<sequence>MANTPLFDGAGRRIGFTEDRTNGNIVAYSAEGKPLGYYDASARYTFEWNGRRVGSGNQVGRLFR</sequence>
<gene>
    <name evidence="1" type="ORF">RALSY_40100</name>
</gene>
<dbReference type="EMBL" id="FR854089">
    <property type="protein sequence ID" value="CCA85904.1"/>
    <property type="molecule type" value="Genomic_DNA"/>
</dbReference>
<dbReference type="AlphaFoldDB" id="G3A626"/>
<name>G3A626_9RALS</name>
<evidence type="ECO:0000313" key="1">
    <source>
        <dbReference type="EMBL" id="CCA85904.1"/>
    </source>
</evidence>
<organism evidence="1">
    <name type="scientific">Ralstonia syzygii R24</name>
    <dbReference type="NCBI Taxonomy" id="907261"/>
    <lineage>
        <taxon>Bacteria</taxon>
        <taxon>Pseudomonadati</taxon>
        <taxon>Pseudomonadota</taxon>
        <taxon>Betaproteobacteria</taxon>
        <taxon>Burkholderiales</taxon>
        <taxon>Burkholderiaceae</taxon>
        <taxon>Ralstonia</taxon>
        <taxon>Ralstonia solanacearum species complex</taxon>
    </lineage>
</organism>
<reference evidence="1" key="1">
    <citation type="journal article" date="2011" name="PLoS ONE">
        <title>Ralstonia syzygii, the Blood Disease Bacterium and some Asian R. solanacearum strains form a single genomic species despite divergent lifestyles.</title>
        <authorList>
            <person name="Remenant B."/>
            <person name="de Cambiaire J.C."/>
            <person name="Cellier G."/>
            <person name="Jacobs J.M."/>
            <person name="Mangenot S."/>
            <person name="Barbe V."/>
            <person name="Lajus A."/>
            <person name="Vallenet D."/>
            <person name="Medigue C."/>
            <person name="Fegan M."/>
            <person name="Allen C."/>
            <person name="Prior P."/>
        </authorList>
    </citation>
    <scope>NUCLEOTIDE SEQUENCE</scope>
    <source>
        <strain evidence="1">R24</strain>
    </source>
</reference>
<reference evidence="1" key="2">
    <citation type="submission" date="2011-04" db="EMBL/GenBank/DDBJ databases">
        <authorList>
            <person name="Genoscope - CEA"/>
        </authorList>
    </citation>
    <scope>NUCLEOTIDE SEQUENCE</scope>
    <source>
        <strain evidence="1">R24</strain>
    </source>
</reference>
<accession>G3A626</accession>
<protein>
    <submittedName>
        <fullName evidence="1">Uncharacterized protein</fullName>
    </submittedName>
</protein>
<proteinExistence type="predicted"/>
<dbReference type="RefSeq" id="WP_197332805.1">
    <property type="nucleotide sequence ID" value="NZ_CP115944.1"/>
</dbReference>